<proteinExistence type="predicted"/>
<dbReference type="Proteomes" id="UP001249851">
    <property type="component" value="Unassembled WGS sequence"/>
</dbReference>
<organism evidence="1 2">
    <name type="scientific">Acropora cervicornis</name>
    <name type="common">Staghorn coral</name>
    <dbReference type="NCBI Taxonomy" id="6130"/>
    <lineage>
        <taxon>Eukaryota</taxon>
        <taxon>Metazoa</taxon>
        <taxon>Cnidaria</taxon>
        <taxon>Anthozoa</taxon>
        <taxon>Hexacorallia</taxon>
        <taxon>Scleractinia</taxon>
        <taxon>Astrocoeniina</taxon>
        <taxon>Acroporidae</taxon>
        <taxon>Acropora</taxon>
    </lineage>
</organism>
<sequence>MEAFLEASCRISPYFLEVCLPISANEVACENVCCPPSVPTNCQQSSLLPLSQQAAANTLCHSAELLFSVLSFWGVSEARGRFVTSVDVSAGNSGLVEVKVYDPIPAALSASSSVYELVFLCIRLTELCFSWDFGEKRK</sequence>
<keyword evidence="2" id="KW-1185">Reference proteome</keyword>
<reference evidence="1" key="2">
    <citation type="journal article" date="2023" name="Science">
        <title>Genomic signatures of disease resistance in endangered staghorn corals.</title>
        <authorList>
            <person name="Vollmer S.V."/>
            <person name="Selwyn J.D."/>
            <person name="Despard B.A."/>
            <person name="Roesel C.L."/>
        </authorList>
    </citation>
    <scope>NUCLEOTIDE SEQUENCE</scope>
    <source>
        <strain evidence="1">K2</strain>
    </source>
</reference>
<dbReference type="EMBL" id="JARQWQ010000003">
    <property type="protein sequence ID" value="KAK2572913.1"/>
    <property type="molecule type" value="Genomic_DNA"/>
</dbReference>
<evidence type="ECO:0000313" key="1">
    <source>
        <dbReference type="EMBL" id="KAK2572913.1"/>
    </source>
</evidence>
<reference evidence="1" key="1">
    <citation type="journal article" date="2023" name="G3 (Bethesda)">
        <title>Whole genome assembly and annotation of the endangered Caribbean coral Acropora cervicornis.</title>
        <authorList>
            <person name="Selwyn J.D."/>
            <person name="Vollmer S.V."/>
        </authorList>
    </citation>
    <scope>NUCLEOTIDE SEQUENCE</scope>
    <source>
        <strain evidence="1">K2</strain>
    </source>
</reference>
<gene>
    <name evidence="1" type="ORF">P5673_001925</name>
</gene>
<comment type="caution">
    <text evidence="1">The sequence shown here is derived from an EMBL/GenBank/DDBJ whole genome shotgun (WGS) entry which is preliminary data.</text>
</comment>
<evidence type="ECO:0000313" key="2">
    <source>
        <dbReference type="Proteomes" id="UP001249851"/>
    </source>
</evidence>
<protein>
    <submittedName>
        <fullName evidence="1">Uncharacterized protein</fullName>
    </submittedName>
</protein>
<accession>A0AAD9VFQ9</accession>
<dbReference type="AlphaFoldDB" id="A0AAD9VFQ9"/>
<name>A0AAD9VFQ9_ACRCE</name>